<dbReference type="Proteomes" id="UP000178336">
    <property type="component" value="Unassembled WGS sequence"/>
</dbReference>
<evidence type="ECO:0000313" key="2">
    <source>
        <dbReference type="Proteomes" id="UP000178336"/>
    </source>
</evidence>
<dbReference type="InterPro" id="IPR019734">
    <property type="entry name" value="TPR_rpt"/>
</dbReference>
<dbReference type="STRING" id="1797724.A3A48_01225"/>
<sequence>MSIFGNFFRGDSKLKAIKLTNEAISLLQQNDLHAAKEKAVAAINVNEEHDPAWSILATALAKQGRFEEAVESLKMAIKHNKLGVNYYLTLASTYAAQGNKDFALKTAQEAQRVFKSKKYADFLKEQKEIEKNGLSQNMVTGRVSVEELQIELKKILSKLLNELQK</sequence>
<dbReference type="Pfam" id="PF13432">
    <property type="entry name" value="TPR_16"/>
    <property type="match status" value="1"/>
</dbReference>
<reference evidence="1 2" key="1">
    <citation type="journal article" date="2016" name="Nat. Commun.">
        <title>Thousands of microbial genomes shed light on interconnected biogeochemical processes in an aquifer system.</title>
        <authorList>
            <person name="Anantharaman K."/>
            <person name="Brown C.T."/>
            <person name="Hug L.A."/>
            <person name="Sharon I."/>
            <person name="Castelle C.J."/>
            <person name="Probst A.J."/>
            <person name="Thomas B.C."/>
            <person name="Singh A."/>
            <person name="Wilkins M.J."/>
            <person name="Karaoz U."/>
            <person name="Brodie E.L."/>
            <person name="Williams K.H."/>
            <person name="Hubbard S.S."/>
            <person name="Banfield J.F."/>
        </authorList>
    </citation>
    <scope>NUCLEOTIDE SEQUENCE [LARGE SCALE GENOMIC DNA]</scope>
</reference>
<comment type="caution">
    <text evidence="1">The sequence shown here is derived from an EMBL/GenBank/DDBJ whole genome shotgun (WGS) entry which is preliminary data.</text>
</comment>
<dbReference type="InterPro" id="IPR011990">
    <property type="entry name" value="TPR-like_helical_dom_sf"/>
</dbReference>
<dbReference type="EMBL" id="MFBN01000051">
    <property type="protein sequence ID" value="OGD94180.1"/>
    <property type="molecule type" value="Genomic_DNA"/>
</dbReference>
<name>A0A1F5GQL0_9BACT</name>
<dbReference type="Gene3D" id="1.25.40.10">
    <property type="entry name" value="Tetratricopeptide repeat domain"/>
    <property type="match status" value="1"/>
</dbReference>
<dbReference type="AlphaFoldDB" id="A0A1F5GQL0"/>
<evidence type="ECO:0000313" key="1">
    <source>
        <dbReference type="EMBL" id="OGD94180.1"/>
    </source>
</evidence>
<protein>
    <submittedName>
        <fullName evidence="1">Uncharacterized protein</fullName>
    </submittedName>
</protein>
<organism evidence="1 2">
    <name type="scientific">Candidatus Curtissbacteria bacterium RIFCSPLOWO2_01_FULL_37_9</name>
    <dbReference type="NCBI Taxonomy" id="1797724"/>
    <lineage>
        <taxon>Bacteria</taxon>
        <taxon>Candidatus Curtissiibacteriota</taxon>
    </lineage>
</organism>
<proteinExistence type="predicted"/>
<dbReference type="SMART" id="SM00028">
    <property type="entry name" value="TPR"/>
    <property type="match status" value="3"/>
</dbReference>
<gene>
    <name evidence="1" type="ORF">A3A48_01225</name>
</gene>
<accession>A0A1F5GQL0</accession>
<dbReference type="SUPFAM" id="SSF48452">
    <property type="entry name" value="TPR-like"/>
    <property type="match status" value="1"/>
</dbReference>